<evidence type="ECO:0000313" key="2">
    <source>
        <dbReference type="EMBL" id="AJE80801.1"/>
    </source>
</evidence>
<keyword evidence="3" id="KW-1185">Reference proteome</keyword>
<dbReference type="KEGG" id="sals:SLNWT_0425"/>
<protein>
    <submittedName>
        <fullName evidence="2">Uncharacterized protein</fullName>
    </submittedName>
</protein>
<dbReference type="AlphaFoldDB" id="A0A0B5EPT8"/>
<gene>
    <name evidence="2" type="ORF">SLNWT_0425</name>
</gene>
<evidence type="ECO:0000313" key="3">
    <source>
        <dbReference type="Proteomes" id="UP000031523"/>
    </source>
</evidence>
<feature type="compositionally biased region" description="Basic and acidic residues" evidence="1">
    <location>
        <begin position="31"/>
        <end position="41"/>
    </location>
</feature>
<dbReference type="Proteomes" id="UP000031523">
    <property type="component" value="Chromosome"/>
</dbReference>
<proteinExistence type="predicted"/>
<dbReference type="EMBL" id="CP010519">
    <property type="protein sequence ID" value="AJE80801.1"/>
    <property type="molecule type" value="Genomic_DNA"/>
</dbReference>
<name>A0A0B5EPT8_STRA4</name>
<accession>A0A0B5EPT8</accession>
<sequence length="41" mass="4495">MDKECRYFLSESTPLCGPAGDQTRRRGAPRTADHTDQGGGR</sequence>
<feature type="region of interest" description="Disordered" evidence="1">
    <location>
        <begin position="9"/>
        <end position="41"/>
    </location>
</feature>
<reference evidence="2 3" key="1">
    <citation type="submission" date="2015-01" db="EMBL/GenBank/DDBJ databases">
        <title>Enhanced salinomycin production by adjusting the supply of polyketide extender units in Streptomyce albus DSM 41398.</title>
        <authorList>
            <person name="Lu C."/>
        </authorList>
    </citation>
    <scope>NUCLEOTIDE SEQUENCE [LARGE SCALE GENOMIC DNA]</scope>
    <source>
        <strain evidence="3">ATCC 21838 / DSM 41398 / FERM P-419 / JCM 4703 / NBRC 107858</strain>
    </source>
</reference>
<organism evidence="2 3">
    <name type="scientific">Streptomyces albus (strain ATCC 21838 / DSM 41398 / FERM P-419 / JCM 4703 / NBRC 107858)</name>
    <dbReference type="NCBI Taxonomy" id="1081613"/>
    <lineage>
        <taxon>Bacteria</taxon>
        <taxon>Bacillati</taxon>
        <taxon>Actinomycetota</taxon>
        <taxon>Actinomycetes</taxon>
        <taxon>Kitasatosporales</taxon>
        <taxon>Streptomycetaceae</taxon>
        <taxon>Streptomyces</taxon>
    </lineage>
</organism>
<evidence type="ECO:0000256" key="1">
    <source>
        <dbReference type="SAM" id="MobiDB-lite"/>
    </source>
</evidence>